<name>G3H7B4_CRIGR</name>
<dbReference type="EMBL" id="JH000191">
    <property type="protein sequence ID" value="EGW09431.1"/>
    <property type="molecule type" value="Genomic_DNA"/>
</dbReference>
<accession>G3H7B4</accession>
<dbReference type="AlphaFoldDB" id="G3H7B4"/>
<dbReference type="Proteomes" id="UP000001075">
    <property type="component" value="Unassembled WGS sequence"/>
</dbReference>
<reference evidence="2" key="1">
    <citation type="journal article" date="2011" name="Nat. Biotechnol.">
        <title>The genomic sequence of the Chinese hamster ovary (CHO)-K1 cell line.</title>
        <authorList>
            <person name="Xu X."/>
            <person name="Nagarajan H."/>
            <person name="Lewis N.E."/>
            <person name="Pan S."/>
            <person name="Cai Z."/>
            <person name="Liu X."/>
            <person name="Chen W."/>
            <person name="Xie M."/>
            <person name="Wang W."/>
            <person name="Hammond S."/>
            <person name="Andersen M.R."/>
            <person name="Neff N."/>
            <person name="Passarelli B."/>
            <person name="Koh W."/>
            <person name="Fan H.C."/>
            <person name="Wang J."/>
            <person name="Gui Y."/>
            <person name="Lee K.H."/>
            <person name="Betenbaugh M.J."/>
            <person name="Quake S.R."/>
            <person name="Famili I."/>
            <person name="Palsson B.O."/>
            <person name="Wang J."/>
        </authorList>
    </citation>
    <scope>NUCLEOTIDE SEQUENCE [LARGE SCALE GENOMIC DNA]</scope>
    <source>
        <strain evidence="2">CHO K1 cell line</strain>
    </source>
</reference>
<dbReference type="InParanoid" id="G3H7B4"/>
<dbReference type="PROSITE" id="PS51257">
    <property type="entry name" value="PROKAR_LIPOPROTEIN"/>
    <property type="match status" value="1"/>
</dbReference>
<evidence type="ECO:0000313" key="1">
    <source>
        <dbReference type="EMBL" id="EGW09431.1"/>
    </source>
</evidence>
<gene>
    <name evidence="1" type="ORF">I79_006243</name>
</gene>
<organism evidence="1 2">
    <name type="scientific">Cricetulus griseus</name>
    <name type="common">Chinese hamster</name>
    <name type="synonym">Cricetulus barabensis griseus</name>
    <dbReference type="NCBI Taxonomy" id="10029"/>
    <lineage>
        <taxon>Eukaryota</taxon>
        <taxon>Metazoa</taxon>
        <taxon>Chordata</taxon>
        <taxon>Craniata</taxon>
        <taxon>Vertebrata</taxon>
        <taxon>Euteleostomi</taxon>
        <taxon>Mammalia</taxon>
        <taxon>Eutheria</taxon>
        <taxon>Euarchontoglires</taxon>
        <taxon>Glires</taxon>
        <taxon>Rodentia</taxon>
        <taxon>Myomorpha</taxon>
        <taxon>Muroidea</taxon>
        <taxon>Cricetidae</taxon>
        <taxon>Cricetinae</taxon>
        <taxon>Cricetulus</taxon>
    </lineage>
</organism>
<protein>
    <submittedName>
        <fullName evidence="1">Uncharacterized protein</fullName>
    </submittedName>
</protein>
<evidence type="ECO:0000313" key="2">
    <source>
        <dbReference type="Proteomes" id="UP000001075"/>
    </source>
</evidence>
<proteinExistence type="predicted"/>
<sequence>MRTRAWATLLCGQHAGSGCNPCRCWTWWSSLAPQGKISSERLVELTGNTQQRSLVKISAGVPKEPAG</sequence>